<protein>
    <submittedName>
        <fullName evidence="3">Uncharacterized protein</fullName>
    </submittedName>
</protein>
<evidence type="ECO:0000313" key="2">
    <source>
        <dbReference type="Proteomes" id="UP000492821"/>
    </source>
</evidence>
<keyword evidence="2" id="KW-1185">Reference proteome</keyword>
<name>A0A7E4W2R1_PANRE</name>
<proteinExistence type="predicted"/>
<dbReference type="AlphaFoldDB" id="A0A7E4W2R1"/>
<accession>A0A7E4W2R1</accession>
<evidence type="ECO:0000313" key="3">
    <source>
        <dbReference type="WBParaSite" id="Pan_g5814.t1"/>
    </source>
</evidence>
<feature type="region of interest" description="Disordered" evidence="1">
    <location>
        <begin position="1"/>
        <end position="31"/>
    </location>
</feature>
<sequence>MIPKRRRPTSSLAQARSGVAQPGPPSSSSLGGLFLPSGSNHRLHCPCISVAVGGAWGFHWSCAFCAEERNVERACVDLFFFYGSCAQRCQRCYYFDDRLLAPPTPPSSSFGTSLIGP</sequence>
<reference evidence="2" key="1">
    <citation type="journal article" date="2013" name="Genetics">
        <title>The draft genome and transcriptome of Panagrellus redivivus are shaped by the harsh demands of a free-living lifestyle.</title>
        <authorList>
            <person name="Srinivasan J."/>
            <person name="Dillman A.R."/>
            <person name="Macchietto M.G."/>
            <person name="Heikkinen L."/>
            <person name="Lakso M."/>
            <person name="Fracchia K.M."/>
            <person name="Antoshechkin I."/>
            <person name="Mortazavi A."/>
            <person name="Wong G."/>
            <person name="Sternberg P.W."/>
        </authorList>
    </citation>
    <scope>NUCLEOTIDE SEQUENCE [LARGE SCALE GENOMIC DNA]</scope>
    <source>
        <strain evidence="2">MT8872</strain>
    </source>
</reference>
<dbReference type="WBParaSite" id="Pan_g5814.t1">
    <property type="protein sequence ID" value="Pan_g5814.t1"/>
    <property type="gene ID" value="Pan_g5814"/>
</dbReference>
<dbReference type="Proteomes" id="UP000492821">
    <property type="component" value="Unassembled WGS sequence"/>
</dbReference>
<reference evidence="3" key="2">
    <citation type="submission" date="2020-10" db="UniProtKB">
        <authorList>
            <consortium name="WormBaseParasite"/>
        </authorList>
    </citation>
    <scope>IDENTIFICATION</scope>
</reference>
<organism evidence="2 3">
    <name type="scientific">Panagrellus redivivus</name>
    <name type="common">Microworm</name>
    <dbReference type="NCBI Taxonomy" id="6233"/>
    <lineage>
        <taxon>Eukaryota</taxon>
        <taxon>Metazoa</taxon>
        <taxon>Ecdysozoa</taxon>
        <taxon>Nematoda</taxon>
        <taxon>Chromadorea</taxon>
        <taxon>Rhabditida</taxon>
        <taxon>Tylenchina</taxon>
        <taxon>Panagrolaimomorpha</taxon>
        <taxon>Panagrolaimoidea</taxon>
        <taxon>Panagrolaimidae</taxon>
        <taxon>Panagrellus</taxon>
    </lineage>
</organism>
<evidence type="ECO:0000256" key="1">
    <source>
        <dbReference type="SAM" id="MobiDB-lite"/>
    </source>
</evidence>